<accession>A0AAD4T7I4</accession>
<feature type="compositionally biased region" description="Polar residues" evidence="6">
    <location>
        <begin position="1"/>
        <end position="28"/>
    </location>
</feature>
<keyword evidence="4" id="KW-0804">Transcription</keyword>
<evidence type="ECO:0000256" key="4">
    <source>
        <dbReference type="ARBA" id="ARBA00023163"/>
    </source>
</evidence>
<dbReference type="InterPro" id="IPR015300">
    <property type="entry name" value="DNA-bd_pseudobarrel_sf"/>
</dbReference>
<dbReference type="AlphaFoldDB" id="A0AAD4T7I4"/>
<gene>
    <name evidence="8" type="ORF">MKW98_024923</name>
</gene>
<evidence type="ECO:0000256" key="1">
    <source>
        <dbReference type="ARBA" id="ARBA00004123"/>
    </source>
</evidence>
<evidence type="ECO:0000256" key="2">
    <source>
        <dbReference type="ARBA" id="ARBA00023015"/>
    </source>
</evidence>
<keyword evidence="2" id="KW-0805">Transcription regulation</keyword>
<keyword evidence="3" id="KW-0238">DNA-binding</keyword>
<evidence type="ECO:0000259" key="7">
    <source>
        <dbReference type="PROSITE" id="PS50863"/>
    </source>
</evidence>
<dbReference type="PANTHER" id="PTHR31391:SF64">
    <property type="entry name" value="B3 DOMAIN-CONTAINING PROTEIN OS06G0112300"/>
    <property type="match status" value="1"/>
</dbReference>
<evidence type="ECO:0000256" key="5">
    <source>
        <dbReference type="ARBA" id="ARBA00023242"/>
    </source>
</evidence>
<evidence type="ECO:0000313" key="9">
    <source>
        <dbReference type="Proteomes" id="UP001202328"/>
    </source>
</evidence>
<comment type="subcellular location">
    <subcellularLocation>
        <location evidence="1">Nucleus</location>
    </subcellularLocation>
</comment>
<name>A0AAD4T7I4_9MAGN</name>
<dbReference type="GO" id="GO:0003677">
    <property type="term" value="F:DNA binding"/>
    <property type="evidence" value="ECO:0007669"/>
    <property type="project" value="UniProtKB-KW"/>
</dbReference>
<protein>
    <recommendedName>
        <fullName evidence="7">TF-B3 domain-containing protein</fullName>
    </recommendedName>
</protein>
<dbReference type="EMBL" id="JAJJMB010005149">
    <property type="protein sequence ID" value="KAI3940516.1"/>
    <property type="molecule type" value="Genomic_DNA"/>
</dbReference>
<feature type="domain" description="TF-B3" evidence="7">
    <location>
        <begin position="161"/>
        <end position="224"/>
    </location>
</feature>
<feature type="region of interest" description="Disordered" evidence="6">
    <location>
        <begin position="91"/>
        <end position="120"/>
    </location>
</feature>
<dbReference type="PANTHER" id="PTHR31391">
    <property type="entry name" value="B3 DOMAIN-CONTAINING PROTEIN OS11G0197600-RELATED"/>
    <property type="match status" value="1"/>
</dbReference>
<dbReference type="Proteomes" id="UP001202328">
    <property type="component" value="Unassembled WGS sequence"/>
</dbReference>
<keyword evidence="5" id="KW-0539">Nucleus</keyword>
<proteinExistence type="predicted"/>
<dbReference type="PROSITE" id="PS50863">
    <property type="entry name" value="B3"/>
    <property type="match status" value="1"/>
</dbReference>
<sequence>MEPSSSNCISVDEQSGFLQKKSSPPSQQKAEECKAMDKPQVNVAGPIQLDTRMELEHSGSSQILLGLSSPHKTGETIKISHVNDSKALCNPIQPEAENGIDTTEEEQDKMKLDDTTTDEQDEPYFLTDKPYFHCILAKTQLHNMGIPESVSQLLPEEEVPVILSYQNKTWRLKYCGNRSVKRFDPSWKYFVQDNNLKVRDGCVFELTEHSNECIKFRVQILDGDIPCEFLDRVEGETINHPIVIGLE</sequence>
<dbReference type="CDD" id="cd10017">
    <property type="entry name" value="B3_DNA"/>
    <property type="match status" value="1"/>
</dbReference>
<organism evidence="8 9">
    <name type="scientific">Papaver atlanticum</name>
    <dbReference type="NCBI Taxonomy" id="357466"/>
    <lineage>
        <taxon>Eukaryota</taxon>
        <taxon>Viridiplantae</taxon>
        <taxon>Streptophyta</taxon>
        <taxon>Embryophyta</taxon>
        <taxon>Tracheophyta</taxon>
        <taxon>Spermatophyta</taxon>
        <taxon>Magnoliopsida</taxon>
        <taxon>Ranunculales</taxon>
        <taxon>Papaveraceae</taxon>
        <taxon>Papaveroideae</taxon>
        <taxon>Papaver</taxon>
    </lineage>
</organism>
<dbReference type="InterPro" id="IPR003340">
    <property type="entry name" value="B3_DNA-bd"/>
</dbReference>
<dbReference type="SMART" id="SM01019">
    <property type="entry name" value="B3"/>
    <property type="match status" value="1"/>
</dbReference>
<evidence type="ECO:0000256" key="3">
    <source>
        <dbReference type="ARBA" id="ARBA00023125"/>
    </source>
</evidence>
<keyword evidence="9" id="KW-1185">Reference proteome</keyword>
<dbReference type="Gene3D" id="2.40.330.10">
    <property type="entry name" value="DNA-binding pseudobarrel domain"/>
    <property type="match status" value="1"/>
</dbReference>
<dbReference type="Pfam" id="PF02362">
    <property type="entry name" value="B3"/>
    <property type="match status" value="1"/>
</dbReference>
<reference evidence="8" key="1">
    <citation type="submission" date="2022-04" db="EMBL/GenBank/DDBJ databases">
        <title>A functionally conserved STORR gene fusion in Papaver species that diverged 16.8 million years ago.</title>
        <authorList>
            <person name="Catania T."/>
        </authorList>
    </citation>
    <scope>NUCLEOTIDE SEQUENCE</scope>
    <source>
        <strain evidence="8">S-188037</strain>
    </source>
</reference>
<dbReference type="SUPFAM" id="SSF101936">
    <property type="entry name" value="DNA-binding pseudobarrel domain"/>
    <property type="match status" value="1"/>
</dbReference>
<evidence type="ECO:0000313" key="8">
    <source>
        <dbReference type="EMBL" id="KAI3940516.1"/>
    </source>
</evidence>
<dbReference type="InterPro" id="IPR044837">
    <property type="entry name" value="REM16-like"/>
</dbReference>
<dbReference type="GO" id="GO:0005634">
    <property type="term" value="C:nucleus"/>
    <property type="evidence" value="ECO:0007669"/>
    <property type="project" value="UniProtKB-SubCell"/>
</dbReference>
<comment type="caution">
    <text evidence="8">The sequence shown here is derived from an EMBL/GenBank/DDBJ whole genome shotgun (WGS) entry which is preliminary data.</text>
</comment>
<evidence type="ECO:0000256" key="6">
    <source>
        <dbReference type="SAM" id="MobiDB-lite"/>
    </source>
</evidence>
<feature type="region of interest" description="Disordered" evidence="6">
    <location>
        <begin position="1"/>
        <end position="42"/>
    </location>
</feature>